<feature type="transmembrane region" description="Helical" evidence="10">
    <location>
        <begin position="273"/>
        <end position="296"/>
    </location>
</feature>
<dbReference type="Proteomes" id="UP000663829">
    <property type="component" value="Unassembled WGS sequence"/>
</dbReference>
<feature type="transmembrane region" description="Helical" evidence="10">
    <location>
        <begin position="169"/>
        <end position="187"/>
    </location>
</feature>
<dbReference type="PANTHER" id="PTHR10110">
    <property type="entry name" value="SODIUM/HYDROGEN EXCHANGER"/>
    <property type="match status" value="1"/>
</dbReference>
<reference evidence="12" key="1">
    <citation type="submission" date="2021-02" db="EMBL/GenBank/DDBJ databases">
        <authorList>
            <person name="Nowell W R."/>
        </authorList>
    </citation>
    <scope>NUCLEOTIDE SEQUENCE</scope>
</reference>
<keyword evidence="4 10" id="KW-0812">Transmembrane</keyword>
<evidence type="ECO:0000256" key="2">
    <source>
        <dbReference type="ARBA" id="ARBA00022448"/>
    </source>
</evidence>
<evidence type="ECO:0000259" key="11">
    <source>
        <dbReference type="Pfam" id="PF00999"/>
    </source>
</evidence>
<feature type="transmembrane region" description="Helical" evidence="10">
    <location>
        <begin position="62"/>
        <end position="79"/>
    </location>
</feature>
<dbReference type="GO" id="GO:0015385">
    <property type="term" value="F:sodium:proton antiporter activity"/>
    <property type="evidence" value="ECO:0007669"/>
    <property type="project" value="InterPro"/>
</dbReference>
<evidence type="ECO:0000256" key="8">
    <source>
        <dbReference type="ARBA" id="ARBA00023136"/>
    </source>
</evidence>
<keyword evidence="5 10" id="KW-1133">Transmembrane helix</keyword>
<evidence type="ECO:0000256" key="10">
    <source>
        <dbReference type="SAM" id="Phobius"/>
    </source>
</evidence>
<keyword evidence="7" id="KW-0406">Ion transport</keyword>
<dbReference type="OrthoDB" id="441412at2759"/>
<evidence type="ECO:0000256" key="5">
    <source>
        <dbReference type="ARBA" id="ARBA00022989"/>
    </source>
</evidence>
<dbReference type="EMBL" id="CAJOBC010005382">
    <property type="protein sequence ID" value="CAF3862139.1"/>
    <property type="molecule type" value="Genomic_DNA"/>
</dbReference>
<dbReference type="PANTHER" id="PTHR10110:SF86">
    <property type="entry name" value="SODIUM_HYDROGEN EXCHANGER 7"/>
    <property type="match status" value="1"/>
</dbReference>
<feature type="transmembrane region" description="Helical" evidence="10">
    <location>
        <begin position="120"/>
        <end position="148"/>
    </location>
</feature>
<proteinExistence type="predicted"/>
<dbReference type="GO" id="GO:0098719">
    <property type="term" value="P:sodium ion import across plasma membrane"/>
    <property type="evidence" value="ECO:0007669"/>
    <property type="project" value="TreeGrafter"/>
</dbReference>
<dbReference type="InterPro" id="IPR006153">
    <property type="entry name" value="Cation/H_exchanger_TM"/>
</dbReference>
<evidence type="ECO:0000256" key="3">
    <source>
        <dbReference type="ARBA" id="ARBA00022475"/>
    </source>
</evidence>
<dbReference type="GO" id="GO:0015386">
    <property type="term" value="F:potassium:proton antiporter activity"/>
    <property type="evidence" value="ECO:0007669"/>
    <property type="project" value="TreeGrafter"/>
</dbReference>
<accession>A0A814NQC5</accession>
<comment type="subcellular location">
    <subcellularLocation>
        <location evidence="1">Cell membrane</location>
        <topology evidence="1">Multi-pass membrane protein</topology>
    </subcellularLocation>
</comment>
<evidence type="ECO:0000256" key="7">
    <source>
        <dbReference type="ARBA" id="ARBA00023065"/>
    </source>
</evidence>
<evidence type="ECO:0000313" key="14">
    <source>
        <dbReference type="Proteomes" id="UP000663829"/>
    </source>
</evidence>
<evidence type="ECO:0000256" key="4">
    <source>
        <dbReference type="ARBA" id="ARBA00022692"/>
    </source>
</evidence>
<organism evidence="12 14">
    <name type="scientific">Didymodactylos carnosus</name>
    <dbReference type="NCBI Taxonomy" id="1234261"/>
    <lineage>
        <taxon>Eukaryota</taxon>
        <taxon>Metazoa</taxon>
        <taxon>Spiralia</taxon>
        <taxon>Gnathifera</taxon>
        <taxon>Rotifera</taxon>
        <taxon>Eurotatoria</taxon>
        <taxon>Bdelloidea</taxon>
        <taxon>Philodinida</taxon>
        <taxon>Philodinidae</taxon>
        <taxon>Didymodactylos</taxon>
    </lineage>
</organism>
<evidence type="ECO:0000313" key="13">
    <source>
        <dbReference type="EMBL" id="CAF3862139.1"/>
    </source>
</evidence>
<dbReference type="GO" id="GO:0051453">
    <property type="term" value="P:regulation of intracellular pH"/>
    <property type="evidence" value="ECO:0007669"/>
    <property type="project" value="TreeGrafter"/>
</dbReference>
<feature type="transmembrane region" description="Helical" evidence="10">
    <location>
        <begin position="240"/>
        <end position="261"/>
    </location>
</feature>
<gene>
    <name evidence="12" type="ORF">GPM918_LOCUS18550</name>
    <name evidence="13" type="ORF">SRO942_LOCUS18547</name>
</gene>
<keyword evidence="9" id="KW-0739">Sodium transport</keyword>
<dbReference type="EMBL" id="CAJNOQ010005382">
    <property type="protein sequence ID" value="CAF1096898.1"/>
    <property type="molecule type" value="Genomic_DNA"/>
</dbReference>
<feature type="transmembrane region" description="Helical" evidence="10">
    <location>
        <begin position="207"/>
        <end position="228"/>
    </location>
</feature>
<dbReference type="GO" id="GO:0005886">
    <property type="term" value="C:plasma membrane"/>
    <property type="evidence" value="ECO:0007669"/>
    <property type="project" value="UniProtKB-SubCell"/>
</dbReference>
<evidence type="ECO:0000313" key="12">
    <source>
        <dbReference type="EMBL" id="CAF1096898.1"/>
    </source>
</evidence>
<feature type="domain" description="Cation/H+ exchanger transmembrane" evidence="11">
    <location>
        <begin position="1"/>
        <end position="297"/>
    </location>
</feature>
<sequence>VAIQTVLIGIFSRYAFPYKWSWIQSILFGSILSATDPVAVVALLHDNGCNHLLTQLIDSESFLNDGVAFIIFSIFSRLLTVQQQQQVNVEIVKTTIGIATVWCLNHIRNQLEIEISLTFALTYIIFYVGDTELGLSGILTICVFGIYLSKHKYSISYNLQQQLQSIWKLIVYFINICVFTIIGFILAKTFFYSTVSQITSIDFGYSILLYLIIQFIRLITIVILYPLIRLSGVKLTLNEYFMLVWSGLRGIISLIGVLLVYLENTDDGYCQKILFHVSIIVLLTLCINGITSKYLVKYLLKLNHLQEQSIVSIKKIQTYLNLITLKKLQSIKQNYSEHDGIQWNEMYRCIIQRGEEDISDNQTRQNPLFNVCFIDDNIVSNEDDVSFYRHQLLFEPFESSSIDDEHLIIQMIYNYEQQWSKQMIKRSTLNTLVECSTKAKQKSDLSLLWTYISKHFKLSFYLNYIYKNNYLFQKIYHSFLIRFLKKQIFKKLNKHIEVSLDLTTNYLYSTKKLNIDKEYQEKCKQFLINIKRSFKSIWQQYQTKIIVQELLNFQCDNVDHLHTQGLLLDNEYKFLLDKYFNKLKKFIPYDNCYVDSCQLFFELPLYQTLTDHYK</sequence>
<evidence type="ECO:0000256" key="1">
    <source>
        <dbReference type="ARBA" id="ARBA00004651"/>
    </source>
</evidence>
<dbReference type="AlphaFoldDB" id="A0A814NQC5"/>
<dbReference type="InterPro" id="IPR018422">
    <property type="entry name" value="Cation/H_exchanger_CPA1"/>
</dbReference>
<dbReference type="Proteomes" id="UP000681722">
    <property type="component" value="Unassembled WGS sequence"/>
</dbReference>
<keyword evidence="2" id="KW-0813">Transport</keyword>
<evidence type="ECO:0000256" key="9">
    <source>
        <dbReference type="ARBA" id="ARBA00023201"/>
    </source>
</evidence>
<evidence type="ECO:0000256" key="6">
    <source>
        <dbReference type="ARBA" id="ARBA00023053"/>
    </source>
</evidence>
<feature type="transmembrane region" description="Helical" evidence="10">
    <location>
        <begin position="20"/>
        <end position="42"/>
    </location>
</feature>
<feature type="non-terminal residue" evidence="12">
    <location>
        <position position="614"/>
    </location>
</feature>
<keyword evidence="14" id="KW-1185">Reference proteome</keyword>
<name>A0A814NQC5_9BILA</name>
<dbReference type="Gene3D" id="6.10.140.1330">
    <property type="match status" value="1"/>
</dbReference>
<protein>
    <recommendedName>
        <fullName evidence="11">Cation/H+ exchanger transmembrane domain-containing protein</fullName>
    </recommendedName>
</protein>
<comment type="caution">
    <text evidence="12">The sequence shown here is derived from an EMBL/GenBank/DDBJ whole genome shotgun (WGS) entry which is preliminary data.</text>
</comment>
<dbReference type="Pfam" id="PF00999">
    <property type="entry name" value="Na_H_Exchanger"/>
    <property type="match status" value="1"/>
</dbReference>
<keyword evidence="8 10" id="KW-0472">Membrane</keyword>
<keyword evidence="3" id="KW-1003">Cell membrane</keyword>
<keyword evidence="6" id="KW-0915">Sodium</keyword>